<comment type="subunit">
    <text evidence="2 8">Tetramer of two alpha and two beta chains.</text>
</comment>
<dbReference type="GO" id="GO:0004834">
    <property type="term" value="F:tryptophan synthase activity"/>
    <property type="evidence" value="ECO:0007669"/>
    <property type="project" value="UniProtKB-UniRule"/>
</dbReference>
<evidence type="ECO:0000256" key="2">
    <source>
        <dbReference type="ARBA" id="ARBA00011270"/>
    </source>
</evidence>
<comment type="pathway">
    <text evidence="1 8">Amino-acid biosynthesis; L-tryptophan biosynthesis; L-tryptophan from chorismate: step 5/5.</text>
</comment>
<dbReference type="AlphaFoldDB" id="Q2S6Z9"/>
<dbReference type="InterPro" id="IPR018204">
    <property type="entry name" value="Trp_synthase_alpha_AS"/>
</dbReference>
<evidence type="ECO:0000256" key="3">
    <source>
        <dbReference type="ARBA" id="ARBA00022605"/>
    </source>
</evidence>
<sequence length="259" mass="27915">MLPERKPEELLVMSHAVVGYPSLEANLPAIDALVVAGVKMIELQIPFSDPVADGPTLAHACHVALKNGGGVKQALALAAQVSRRHPQVSFLLMSYLNPLYRYGLDRLFTDAAEAGVKGLIIPDLPVEALEPHLPLLDKLGLAPIMMVTPVTPPERLQRISNAARGMLYVVARTGVTGSQTRWDAEFDEYIARLRGYTTLPLAVGFGVRSAEDLRQLRGRVEVAAVCSRYIEWQGELGGEAAAERMAELCEAAGAIPAMA</sequence>
<dbReference type="PANTHER" id="PTHR43406:SF1">
    <property type="entry name" value="TRYPTOPHAN SYNTHASE ALPHA CHAIN, CHLOROPLASTIC"/>
    <property type="match status" value="1"/>
</dbReference>
<dbReference type="eggNOG" id="COG0159">
    <property type="taxonomic scope" value="Bacteria"/>
</dbReference>
<protein>
    <recommendedName>
        <fullName evidence="8">Tryptophan synthase alpha chain</fullName>
        <ecNumber evidence="8">4.2.1.20</ecNumber>
    </recommendedName>
</protein>
<evidence type="ECO:0000256" key="5">
    <source>
        <dbReference type="ARBA" id="ARBA00023141"/>
    </source>
</evidence>
<keyword evidence="4 8" id="KW-0822">Tryptophan biosynthesis</keyword>
<dbReference type="OrthoDB" id="9804578at2"/>
<evidence type="ECO:0000256" key="4">
    <source>
        <dbReference type="ARBA" id="ARBA00022822"/>
    </source>
</evidence>
<dbReference type="GO" id="GO:0005829">
    <property type="term" value="C:cytosol"/>
    <property type="evidence" value="ECO:0007669"/>
    <property type="project" value="TreeGrafter"/>
</dbReference>
<dbReference type="SUPFAM" id="SSF51366">
    <property type="entry name" value="Ribulose-phoshate binding barrel"/>
    <property type="match status" value="1"/>
</dbReference>
<organism evidence="10 11">
    <name type="scientific">Hahella chejuensis (strain KCTC 2396)</name>
    <dbReference type="NCBI Taxonomy" id="349521"/>
    <lineage>
        <taxon>Bacteria</taxon>
        <taxon>Pseudomonadati</taxon>
        <taxon>Pseudomonadota</taxon>
        <taxon>Gammaproteobacteria</taxon>
        <taxon>Oceanospirillales</taxon>
        <taxon>Hahellaceae</taxon>
        <taxon>Hahella</taxon>
    </lineage>
</organism>
<dbReference type="RefSeq" id="WP_011400625.1">
    <property type="nucleotide sequence ID" value="NC_007645.1"/>
</dbReference>
<dbReference type="InterPro" id="IPR002028">
    <property type="entry name" value="Trp_synthase_suA"/>
</dbReference>
<dbReference type="CDD" id="cd04724">
    <property type="entry name" value="Tryptophan_synthase_alpha"/>
    <property type="match status" value="1"/>
</dbReference>
<accession>Q2S6Z9</accession>
<evidence type="ECO:0000256" key="7">
    <source>
        <dbReference type="ARBA" id="ARBA00049047"/>
    </source>
</evidence>
<dbReference type="Pfam" id="PF00290">
    <property type="entry name" value="Trp_syntA"/>
    <property type="match status" value="1"/>
</dbReference>
<dbReference type="EC" id="4.2.1.20" evidence="8"/>
<feature type="active site" description="Proton acceptor" evidence="8">
    <location>
        <position position="53"/>
    </location>
</feature>
<keyword evidence="5 8" id="KW-0057">Aromatic amino acid biosynthesis</keyword>
<gene>
    <name evidence="8" type="primary">trpA</name>
    <name evidence="10" type="synonym">trpA2</name>
    <name evidence="10" type="ordered locus">HCH_06959</name>
</gene>
<name>Q2S6Z9_HAHCH</name>
<evidence type="ECO:0000256" key="6">
    <source>
        <dbReference type="ARBA" id="ARBA00023239"/>
    </source>
</evidence>
<evidence type="ECO:0000256" key="9">
    <source>
        <dbReference type="RuleBase" id="RU003662"/>
    </source>
</evidence>
<keyword evidence="11" id="KW-1185">Reference proteome</keyword>
<dbReference type="KEGG" id="hch:HCH_06959"/>
<keyword evidence="3 8" id="KW-0028">Amino-acid biosynthesis</keyword>
<dbReference type="NCBIfam" id="TIGR00262">
    <property type="entry name" value="trpA"/>
    <property type="match status" value="1"/>
</dbReference>
<comment type="similarity">
    <text evidence="8 9">Belongs to the TrpA family.</text>
</comment>
<dbReference type="STRING" id="349521.HCH_06959"/>
<keyword evidence="6 8" id="KW-0456">Lyase</keyword>
<dbReference type="EMBL" id="CP000155">
    <property type="protein sequence ID" value="ABC33575.1"/>
    <property type="molecule type" value="Genomic_DNA"/>
</dbReference>
<feature type="active site" description="Proton acceptor" evidence="8">
    <location>
        <position position="42"/>
    </location>
</feature>
<evidence type="ECO:0000313" key="11">
    <source>
        <dbReference type="Proteomes" id="UP000000238"/>
    </source>
</evidence>
<dbReference type="InterPro" id="IPR013785">
    <property type="entry name" value="Aldolase_TIM"/>
</dbReference>
<comment type="function">
    <text evidence="8">The alpha subunit is responsible for the aldol cleavage of indoleglycerol phosphate to indole and glyceraldehyde 3-phosphate.</text>
</comment>
<dbReference type="PANTHER" id="PTHR43406">
    <property type="entry name" value="TRYPTOPHAN SYNTHASE, ALPHA CHAIN"/>
    <property type="match status" value="1"/>
</dbReference>
<dbReference type="UniPathway" id="UPA00035">
    <property type="reaction ID" value="UER00044"/>
</dbReference>
<reference evidence="10 11" key="1">
    <citation type="journal article" date="2005" name="Nucleic Acids Res.">
        <title>Genomic blueprint of Hahella chejuensis, a marine microbe producing an algicidal agent.</title>
        <authorList>
            <person name="Jeong H."/>
            <person name="Yim J.H."/>
            <person name="Lee C."/>
            <person name="Choi S.-H."/>
            <person name="Park Y.K."/>
            <person name="Yoon S.H."/>
            <person name="Hur C.-G."/>
            <person name="Kang H.-Y."/>
            <person name="Kim D."/>
            <person name="Lee H.H."/>
            <person name="Park K.H."/>
            <person name="Park S.-H."/>
            <person name="Park H.-S."/>
            <person name="Lee H.K."/>
            <person name="Oh T.K."/>
            <person name="Kim J.F."/>
        </authorList>
    </citation>
    <scope>NUCLEOTIDE SEQUENCE [LARGE SCALE GENOMIC DNA]</scope>
    <source>
        <strain evidence="10 11">KCTC 2396</strain>
    </source>
</reference>
<evidence type="ECO:0000313" key="10">
    <source>
        <dbReference type="EMBL" id="ABC33575.1"/>
    </source>
</evidence>
<dbReference type="Gene3D" id="3.20.20.70">
    <property type="entry name" value="Aldolase class I"/>
    <property type="match status" value="1"/>
</dbReference>
<evidence type="ECO:0000256" key="8">
    <source>
        <dbReference type="HAMAP-Rule" id="MF_00131"/>
    </source>
</evidence>
<dbReference type="HOGENOM" id="CLU_016734_0_4_6"/>
<comment type="catalytic activity">
    <reaction evidence="7 8">
        <text>(1S,2R)-1-C-(indol-3-yl)glycerol 3-phosphate + L-serine = D-glyceraldehyde 3-phosphate + L-tryptophan + H2O</text>
        <dbReference type="Rhea" id="RHEA:10532"/>
        <dbReference type="ChEBI" id="CHEBI:15377"/>
        <dbReference type="ChEBI" id="CHEBI:33384"/>
        <dbReference type="ChEBI" id="CHEBI:57912"/>
        <dbReference type="ChEBI" id="CHEBI:58866"/>
        <dbReference type="ChEBI" id="CHEBI:59776"/>
        <dbReference type="EC" id="4.2.1.20"/>
    </reaction>
</comment>
<dbReference type="InterPro" id="IPR011060">
    <property type="entry name" value="RibuloseP-bd_barrel"/>
</dbReference>
<evidence type="ECO:0000256" key="1">
    <source>
        <dbReference type="ARBA" id="ARBA00004733"/>
    </source>
</evidence>
<dbReference type="HAMAP" id="MF_00131">
    <property type="entry name" value="Trp_synth_alpha"/>
    <property type="match status" value="1"/>
</dbReference>
<dbReference type="PROSITE" id="PS00167">
    <property type="entry name" value="TRP_SYNTHASE_ALPHA"/>
    <property type="match status" value="1"/>
</dbReference>
<dbReference type="Proteomes" id="UP000000238">
    <property type="component" value="Chromosome"/>
</dbReference>
<proteinExistence type="inferred from homology"/>